<proteinExistence type="predicted"/>
<comment type="caution">
    <text evidence="1">The sequence shown here is derived from an EMBL/GenBank/DDBJ whole genome shotgun (WGS) entry which is preliminary data.</text>
</comment>
<dbReference type="AlphaFoldDB" id="A0A4Y2U1I6"/>
<dbReference type="EMBL" id="BGPR01032089">
    <property type="protein sequence ID" value="GBO05457.1"/>
    <property type="molecule type" value="Genomic_DNA"/>
</dbReference>
<evidence type="ECO:0000313" key="2">
    <source>
        <dbReference type="Proteomes" id="UP000499080"/>
    </source>
</evidence>
<organism evidence="1 2">
    <name type="scientific">Araneus ventricosus</name>
    <name type="common">Orbweaver spider</name>
    <name type="synonym">Epeira ventricosa</name>
    <dbReference type="NCBI Taxonomy" id="182803"/>
    <lineage>
        <taxon>Eukaryota</taxon>
        <taxon>Metazoa</taxon>
        <taxon>Ecdysozoa</taxon>
        <taxon>Arthropoda</taxon>
        <taxon>Chelicerata</taxon>
        <taxon>Arachnida</taxon>
        <taxon>Araneae</taxon>
        <taxon>Araneomorphae</taxon>
        <taxon>Entelegynae</taxon>
        <taxon>Araneoidea</taxon>
        <taxon>Araneidae</taxon>
        <taxon>Araneus</taxon>
    </lineage>
</organism>
<gene>
    <name evidence="1" type="ORF">AVEN_70853_1</name>
</gene>
<protein>
    <submittedName>
        <fullName evidence="1">Uncharacterized protein</fullName>
    </submittedName>
</protein>
<evidence type="ECO:0000313" key="1">
    <source>
        <dbReference type="EMBL" id="GBO05457.1"/>
    </source>
</evidence>
<keyword evidence="2" id="KW-1185">Reference proteome</keyword>
<reference evidence="1 2" key="1">
    <citation type="journal article" date="2019" name="Sci. Rep.">
        <title>Orb-weaving spider Araneus ventricosus genome elucidates the spidroin gene catalogue.</title>
        <authorList>
            <person name="Kono N."/>
            <person name="Nakamura H."/>
            <person name="Ohtoshi R."/>
            <person name="Moran D.A.P."/>
            <person name="Shinohara A."/>
            <person name="Yoshida Y."/>
            <person name="Fujiwara M."/>
            <person name="Mori M."/>
            <person name="Tomita M."/>
            <person name="Arakawa K."/>
        </authorList>
    </citation>
    <scope>NUCLEOTIDE SEQUENCE [LARGE SCALE GENOMIC DNA]</scope>
</reference>
<accession>A0A4Y2U1I6</accession>
<name>A0A4Y2U1I6_ARAVE</name>
<sequence length="114" mass="13094">MAWHSNHSIFSHLGGSITELRQTTHYGHFDPLATEPPPLSPFKKHSRRHSLPSTSTLRGFSLCILRLPPHSAFQFHDPTLGWIVNEDENQTFDLLLPIFISFRISSEFGVTRWN</sequence>
<dbReference type="Proteomes" id="UP000499080">
    <property type="component" value="Unassembled WGS sequence"/>
</dbReference>